<gene>
    <name evidence="4" type="ORF">ACFFH7_25395</name>
</gene>
<dbReference type="EMBL" id="JBHLUD010000008">
    <property type="protein sequence ID" value="MFC0544864.1"/>
    <property type="molecule type" value="Genomic_DNA"/>
</dbReference>
<dbReference type="PANTHER" id="PTHR22572">
    <property type="entry name" value="SUGAR-1-PHOSPHATE GUANYL TRANSFERASE"/>
    <property type="match status" value="1"/>
</dbReference>
<proteinExistence type="inferred from homology"/>
<feature type="domain" description="Nucleotidyl transferase" evidence="2">
    <location>
        <begin position="7"/>
        <end position="262"/>
    </location>
</feature>
<dbReference type="RefSeq" id="WP_273936402.1">
    <property type="nucleotide sequence ID" value="NZ_CP097263.1"/>
</dbReference>
<name>A0ABV6MX55_9PSEU</name>
<sequence length="424" mass="45937">MDGVVGIGLAGGQGVRARPLTLEAREYQRSKAAMCFAGRPLVEWQVIALQEQGIGSFYVIANGRENRYQVKEAIGHGEGLGVRVRYSRPRMDRHNTGSGEATLSSIEHWGLDGLALVFPTDSLFEFDLREMVRAHRAAGALVTVGTVDRTAAEVAGKYGVVVTSADRRLRGFVEKPPLDRVLDLVRDPNRVPINAGLYLIDCARLREVARTPAMRAMARDRLDWGHDLLPWLVDRGYPVRAAGIAKIGDLGNPRDYLDTLTDALAGEYPFLLKRMGPGYRDHVWIHESSLRLRDAITGMTLAEKLEFGLVRIGPNVLIGREVEIEPGVVVADSHIGDGVDLHARCQVRGSAVLDGAVVGPDARVIHAHVGVMARVESTSDAVTTLDGYSAIGHEVTVCAGASLTGARIDPNCVVPADMPVPERV</sequence>
<feature type="domain" description="Mannose-1-phosphate guanyltransferase C-terminal" evidence="3">
    <location>
        <begin position="314"/>
        <end position="418"/>
    </location>
</feature>
<comment type="caution">
    <text evidence="4">The sequence shown here is derived from an EMBL/GenBank/DDBJ whole genome shotgun (WGS) entry which is preliminary data.</text>
</comment>
<evidence type="ECO:0000259" key="2">
    <source>
        <dbReference type="Pfam" id="PF00483"/>
    </source>
</evidence>
<dbReference type="InterPro" id="IPR050486">
    <property type="entry name" value="Mannose-1P_guanyltransferase"/>
</dbReference>
<dbReference type="Pfam" id="PF25087">
    <property type="entry name" value="GMPPB_C"/>
    <property type="match status" value="1"/>
</dbReference>
<reference evidence="4 5" key="1">
    <citation type="submission" date="2024-09" db="EMBL/GenBank/DDBJ databases">
        <authorList>
            <person name="Sun Q."/>
            <person name="Mori K."/>
        </authorList>
    </citation>
    <scope>NUCLEOTIDE SEQUENCE [LARGE SCALE GENOMIC DNA]</scope>
    <source>
        <strain evidence="4 5">TBRC 1432</strain>
    </source>
</reference>
<dbReference type="InterPro" id="IPR029044">
    <property type="entry name" value="Nucleotide-diphossugar_trans"/>
</dbReference>
<organism evidence="4 5">
    <name type="scientific">Kutzneria chonburiensis</name>
    <dbReference type="NCBI Taxonomy" id="1483604"/>
    <lineage>
        <taxon>Bacteria</taxon>
        <taxon>Bacillati</taxon>
        <taxon>Actinomycetota</taxon>
        <taxon>Actinomycetes</taxon>
        <taxon>Pseudonocardiales</taxon>
        <taxon>Pseudonocardiaceae</taxon>
        <taxon>Kutzneria</taxon>
    </lineage>
</organism>
<dbReference type="InterPro" id="IPR056729">
    <property type="entry name" value="GMPPB_C"/>
</dbReference>
<accession>A0ABV6MX55</accession>
<protein>
    <submittedName>
        <fullName evidence="4">NDP-sugar synthase</fullName>
    </submittedName>
</protein>
<evidence type="ECO:0000259" key="3">
    <source>
        <dbReference type="Pfam" id="PF25087"/>
    </source>
</evidence>
<dbReference type="SUPFAM" id="SSF53448">
    <property type="entry name" value="Nucleotide-diphospho-sugar transferases"/>
    <property type="match status" value="1"/>
</dbReference>
<evidence type="ECO:0000313" key="5">
    <source>
        <dbReference type="Proteomes" id="UP001589810"/>
    </source>
</evidence>
<evidence type="ECO:0000256" key="1">
    <source>
        <dbReference type="ARBA" id="ARBA00007274"/>
    </source>
</evidence>
<dbReference type="Pfam" id="PF00483">
    <property type="entry name" value="NTP_transferase"/>
    <property type="match status" value="1"/>
</dbReference>
<dbReference type="InterPro" id="IPR005835">
    <property type="entry name" value="NTP_transferase_dom"/>
</dbReference>
<evidence type="ECO:0000313" key="4">
    <source>
        <dbReference type="EMBL" id="MFC0544864.1"/>
    </source>
</evidence>
<dbReference type="Proteomes" id="UP001589810">
    <property type="component" value="Unassembled WGS sequence"/>
</dbReference>
<comment type="similarity">
    <text evidence="1">Belongs to the transferase hexapeptide repeat family.</text>
</comment>
<dbReference type="Gene3D" id="3.90.550.10">
    <property type="entry name" value="Spore Coat Polysaccharide Biosynthesis Protein SpsA, Chain A"/>
    <property type="match status" value="1"/>
</dbReference>
<dbReference type="Gene3D" id="2.160.10.10">
    <property type="entry name" value="Hexapeptide repeat proteins"/>
    <property type="match status" value="1"/>
</dbReference>
<keyword evidence="5" id="KW-1185">Reference proteome</keyword>